<sequence length="112" mass="12323">MAHAFGVQPGALPHSVIAILQRQRGQRISQPLAERLIQRGQFTGQYTQRPAVGNDMVHGQQQYVAFFGQAQQTTANRQVVAQIEGLRGFFLGYRAQGIGAVTTQILPADVRH</sequence>
<dbReference type="AlphaFoldDB" id="A0A0Q0AF07"/>
<name>A0A0Q0AF07_PSESX</name>
<comment type="caution">
    <text evidence="1">The sequence shown here is derived from an EMBL/GenBank/DDBJ whole genome shotgun (WGS) entry which is preliminary data.</text>
</comment>
<evidence type="ECO:0000313" key="2">
    <source>
        <dbReference type="Proteomes" id="UP000050384"/>
    </source>
</evidence>
<gene>
    <name evidence="1" type="ORF">ALO94_200000</name>
</gene>
<protein>
    <submittedName>
        <fullName evidence="1">Resolvase</fullName>
    </submittedName>
</protein>
<reference evidence="1 2" key="1">
    <citation type="submission" date="2015-09" db="EMBL/GenBank/DDBJ databases">
        <title>Genome announcement of multiple Pseudomonas syringae strains.</title>
        <authorList>
            <person name="Thakur S."/>
            <person name="Wang P.W."/>
            <person name="Gong Y."/>
            <person name="Weir B.S."/>
            <person name="Guttman D.S."/>
        </authorList>
    </citation>
    <scope>NUCLEOTIDE SEQUENCE [LARGE SCALE GENOMIC DNA]</scope>
    <source>
        <strain evidence="1 2">ICMP16929</strain>
    </source>
</reference>
<dbReference type="EMBL" id="LJRI01001125">
    <property type="protein sequence ID" value="KPY73461.1"/>
    <property type="molecule type" value="Genomic_DNA"/>
</dbReference>
<organism evidence="1 2">
    <name type="scientific">Pseudomonas syringae pv. spinaceae</name>
    <dbReference type="NCBI Taxonomy" id="264459"/>
    <lineage>
        <taxon>Bacteria</taxon>
        <taxon>Pseudomonadati</taxon>
        <taxon>Pseudomonadota</taxon>
        <taxon>Gammaproteobacteria</taxon>
        <taxon>Pseudomonadales</taxon>
        <taxon>Pseudomonadaceae</taxon>
        <taxon>Pseudomonas</taxon>
        <taxon>Pseudomonas syringae</taxon>
    </lineage>
</organism>
<accession>A0A0Q0AF07</accession>
<proteinExistence type="predicted"/>
<dbReference type="Proteomes" id="UP000050384">
    <property type="component" value="Unassembled WGS sequence"/>
</dbReference>
<evidence type="ECO:0000313" key="1">
    <source>
        <dbReference type="EMBL" id="KPY73461.1"/>
    </source>
</evidence>